<gene>
    <name evidence="8" type="ORF">NYP16_01290</name>
</gene>
<feature type="transmembrane region" description="Helical" evidence="7">
    <location>
        <begin position="263"/>
        <end position="286"/>
    </location>
</feature>
<feature type="transmembrane region" description="Helical" evidence="7">
    <location>
        <begin position="336"/>
        <end position="360"/>
    </location>
</feature>
<evidence type="ECO:0000256" key="2">
    <source>
        <dbReference type="ARBA" id="ARBA00022448"/>
    </source>
</evidence>
<dbReference type="PANTHER" id="PTHR43266:SF2">
    <property type="entry name" value="MAJOR FACILITATOR SUPERFAMILY (MFS) PROFILE DOMAIN-CONTAINING PROTEIN"/>
    <property type="match status" value="1"/>
</dbReference>
<feature type="transmembrane region" description="Helical" evidence="7">
    <location>
        <begin position="372"/>
        <end position="395"/>
    </location>
</feature>
<keyword evidence="4 7" id="KW-0812">Transmembrane</keyword>
<dbReference type="GO" id="GO:0022857">
    <property type="term" value="F:transmembrane transporter activity"/>
    <property type="evidence" value="ECO:0007669"/>
    <property type="project" value="InterPro"/>
</dbReference>
<feature type="transmembrane region" description="Helical" evidence="7">
    <location>
        <begin position="21"/>
        <end position="40"/>
    </location>
</feature>
<dbReference type="InterPro" id="IPR036259">
    <property type="entry name" value="MFS_trans_sf"/>
</dbReference>
<feature type="transmembrane region" description="Helical" evidence="7">
    <location>
        <begin position="174"/>
        <end position="191"/>
    </location>
</feature>
<feature type="transmembrane region" description="Helical" evidence="7">
    <location>
        <begin position="293"/>
        <end position="316"/>
    </location>
</feature>
<feature type="transmembrane region" description="Helical" evidence="7">
    <location>
        <begin position="52"/>
        <end position="72"/>
    </location>
</feature>
<proteinExistence type="predicted"/>
<dbReference type="CDD" id="cd06173">
    <property type="entry name" value="MFS_MefA_like"/>
    <property type="match status" value="1"/>
</dbReference>
<dbReference type="InterPro" id="IPR022324">
    <property type="entry name" value="Bacilysin_exporter_BacE_put"/>
</dbReference>
<evidence type="ECO:0000256" key="3">
    <source>
        <dbReference type="ARBA" id="ARBA00022475"/>
    </source>
</evidence>
<accession>A0A9X3TVU5</accession>
<feature type="transmembrane region" description="Helical" evidence="7">
    <location>
        <begin position="227"/>
        <end position="247"/>
    </location>
</feature>
<protein>
    <submittedName>
        <fullName evidence="8">MFS transporter</fullName>
    </submittedName>
</protein>
<dbReference type="InterPro" id="IPR011701">
    <property type="entry name" value="MFS"/>
</dbReference>
<keyword evidence="6 7" id="KW-0472">Membrane</keyword>
<reference evidence="8" key="1">
    <citation type="submission" date="2022-08" db="EMBL/GenBank/DDBJ databases">
        <authorList>
            <person name="Vandamme P."/>
            <person name="Hettiarachchi A."/>
            <person name="Peeters C."/>
            <person name="Cnockaert M."/>
            <person name="Carlier A."/>
        </authorList>
    </citation>
    <scope>NUCLEOTIDE SEQUENCE</scope>
    <source>
        <strain evidence="8">LMG 31809</strain>
    </source>
</reference>
<dbReference type="Pfam" id="PF07690">
    <property type="entry name" value="MFS_1"/>
    <property type="match status" value="1"/>
</dbReference>
<evidence type="ECO:0000256" key="1">
    <source>
        <dbReference type="ARBA" id="ARBA00004651"/>
    </source>
</evidence>
<evidence type="ECO:0000256" key="6">
    <source>
        <dbReference type="ARBA" id="ARBA00023136"/>
    </source>
</evidence>
<dbReference type="PANTHER" id="PTHR43266">
    <property type="entry name" value="MACROLIDE-EFFLUX PROTEIN"/>
    <property type="match status" value="1"/>
</dbReference>
<dbReference type="RefSeq" id="WP_274942297.1">
    <property type="nucleotide sequence ID" value="NZ_JANWOI010000001.1"/>
</dbReference>
<dbReference type="SUPFAM" id="SSF103473">
    <property type="entry name" value="MFS general substrate transporter"/>
    <property type="match status" value="1"/>
</dbReference>
<keyword evidence="9" id="KW-1185">Reference proteome</keyword>
<evidence type="ECO:0000256" key="7">
    <source>
        <dbReference type="SAM" id="Phobius"/>
    </source>
</evidence>
<sequence>MSALVRLLKSRRFGPLFATQFLGAFNDNIYKNAIVILIAYRLGAESGLPAHLLVTLAAGIFILPFFLLSATAGELADREDKARLIRWVKLAEIVIMALGGVAFWLADVWLLLAVLFLMGVHSAFFGPLKYGILPDHVGRDDLVPANGLIEASTFIAIIGGTLLGGILVLEAGGLRLVPGLCVLVAIIGYMASRSIPAALPQAEGGKLSGNIFVASGRILRASFRDPAIRMSILAISWFWFVGASWLAQVPNLAKGTFAADETVAVLFLVLFAVGIAVGSLLAAGILRGRVRVGFAAVSAGALGVLSLGLPWAMGLVPAGSADLRSAAEFLAAPGGGIVAVLLTLVAVAGGAFAVPLYALIQTRAPDGERARVIAALNIVNAAAMVLSAVASAVALALGATVAEILMAAGATGLLVMLLLWRASRAA</sequence>
<feature type="transmembrane region" description="Helical" evidence="7">
    <location>
        <begin position="401"/>
        <end position="420"/>
    </location>
</feature>
<dbReference type="AlphaFoldDB" id="A0A9X3TVU5"/>
<keyword evidence="3" id="KW-1003">Cell membrane</keyword>
<organism evidence="8 9">
    <name type="scientific">Govanella unica</name>
    <dbReference type="NCBI Taxonomy" id="2975056"/>
    <lineage>
        <taxon>Bacteria</taxon>
        <taxon>Pseudomonadati</taxon>
        <taxon>Pseudomonadota</taxon>
        <taxon>Alphaproteobacteria</taxon>
        <taxon>Emcibacterales</taxon>
        <taxon>Govanellaceae</taxon>
        <taxon>Govanella</taxon>
    </lineage>
</organism>
<evidence type="ECO:0000313" key="8">
    <source>
        <dbReference type="EMBL" id="MDA5192593.1"/>
    </source>
</evidence>
<comment type="subcellular location">
    <subcellularLocation>
        <location evidence="1">Cell membrane</location>
        <topology evidence="1">Multi-pass membrane protein</topology>
    </subcellularLocation>
</comment>
<dbReference type="GO" id="GO:0005886">
    <property type="term" value="C:plasma membrane"/>
    <property type="evidence" value="ECO:0007669"/>
    <property type="project" value="UniProtKB-SubCell"/>
</dbReference>
<reference evidence="8" key="2">
    <citation type="journal article" date="2023" name="Syst. Appl. Microbiol.">
        <title>Govania unica gen. nov., sp. nov., a rare biosphere bacterium that represents a novel family in the class Alphaproteobacteria.</title>
        <authorList>
            <person name="Vandamme P."/>
            <person name="Peeters C."/>
            <person name="Hettiarachchi A."/>
            <person name="Cnockaert M."/>
            <person name="Carlier A."/>
        </authorList>
    </citation>
    <scope>NUCLEOTIDE SEQUENCE</scope>
    <source>
        <strain evidence="8">LMG 31809</strain>
    </source>
</reference>
<feature type="transmembrane region" description="Helical" evidence="7">
    <location>
        <begin position="84"/>
        <end position="103"/>
    </location>
</feature>
<evidence type="ECO:0000313" key="9">
    <source>
        <dbReference type="Proteomes" id="UP001141619"/>
    </source>
</evidence>
<feature type="transmembrane region" description="Helical" evidence="7">
    <location>
        <begin position="109"/>
        <end position="128"/>
    </location>
</feature>
<dbReference type="Proteomes" id="UP001141619">
    <property type="component" value="Unassembled WGS sequence"/>
</dbReference>
<dbReference type="Gene3D" id="1.20.1250.20">
    <property type="entry name" value="MFS general substrate transporter like domains"/>
    <property type="match status" value="1"/>
</dbReference>
<name>A0A9X3TVU5_9PROT</name>
<feature type="transmembrane region" description="Helical" evidence="7">
    <location>
        <begin position="148"/>
        <end position="168"/>
    </location>
</feature>
<evidence type="ECO:0000256" key="4">
    <source>
        <dbReference type="ARBA" id="ARBA00022692"/>
    </source>
</evidence>
<dbReference type="PRINTS" id="PR01988">
    <property type="entry name" value="EXPORTERBACE"/>
</dbReference>
<keyword evidence="2" id="KW-0813">Transport</keyword>
<evidence type="ECO:0000256" key="5">
    <source>
        <dbReference type="ARBA" id="ARBA00022989"/>
    </source>
</evidence>
<comment type="caution">
    <text evidence="8">The sequence shown here is derived from an EMBL/GenBank/DDBJ whole genome shotgun (WGS) entry which is preliminary data.</text>
</comment>
<dbReference type="EMBL" id="JANWOI010000001">
    <property type="protein sequence ID" value="MDA5192593.1"/>
    <property type="molecule type" value="Genomic_DNA"/>
</dbReference>
<keyword evidence="5 7" id="KW-1133">Transmembrane helix</keyword>